<dbReference type="Pfam" id="PF07238">
    <property type="entry name" value="PilZ"/>
    <property type="match status" value="2"/>
</dbReference>
<sequence length="226" mass="24669">MAVQAKQVQPAAGPEPEQVERRRHARVELPLKARYLTRNGSEHACLVANISAGGALLRARHPPRENESIVLYIDEIGRFEGKVVRAGRHSFAVDYRGRRAKSARTADSLTELLNNHGRRIDRRAMPRIRHDAPATVVLENGETIPCSILDISLTGASIEIEPRPPLGATLRLGKMAAKVVRRHEKGVAVVFSGAADKMDSVINDATSRTDTGAELARSFGRKGVHA</sequence>
<protein>
    <submittedName>
        <fullName evidence="3">PilZ domain-containing protein</fullName>
    </submittedName>
</protein>
<dbReference type="RefSeq" id="WP_089411586.1">
    <property type="nucleotide sequence ID" value="NZ_FZQA01000002.1"/>
</dbReference>
<feature type="domain" description="PilZ" evidence="2">
    <location>
        <begin position="20"/>
        <end position="89"/>
    </location>
</feature>
<dbReference type="EMBL" id="FZQA01000002">
    <property type="protein sequence ID" value="SNT72054.1"/>
    <property type="molecule type" value="Genomic_DNA"/>
</dbReference>
<dbReference type="GO" id="GO:0035438">
    <property type="term" value="F:cyclic-di-GMP binding"/>
    <property type="evidence" value="ECO:0007669"/>
    <property type="project" value="InterPro"/>
</dbReference>
<evidence type="ECO:0000256" key="1">
    <source>
        <dbReference type="SAM" id="MobiDB-lite"/>
    </source>
</evidence>
<evidence type="ECO:0000313" key="3">
    <source>
        <dbReference type="EMBL" id="SNT72054.1"/>
    </source>
</evidence>
<reference evidence="3 4" key="1">
    <citation type="submission" date="2017-07" db="EMBL/GenBank/DDBJ databases">
        <authorList>
            <person name="Sun Z.S."/>
            <person name="Albrecht U."/>
            <person name="Echele G."/>
            <person name="Lee C.C."/>
        </authorList>
    </citation>
    <scope>NUCLEOTIDE SEQUENCE [LARGE SCALE GENOMIC DNA]</scope>
    <source>
        <strain evidence="3 4">CGMCC 1.12710</strain>
    </source>
</reference>
<gene>
    <name evidence="3" type="ORF">SAMN06297382_1080</name>
</gene>
<accession>A0A239PP32</accession>
<dbReference type="AlphaFoldDB" id="A0A239PP32"/>
<organism evidence="3 4">
    <name type="scientific">Amphiplicatus metriothermophilus</name>
    <dbReference type="NCBI Taxonomy" id="1519374"/>
    <lineage>
        <taxon>Bacteria</taxon>
        <taxon>Pseudomonadati</taxon>
        <taxon>Pseudomonadota</taxon>
        <taxon>Alphaproteobacteria</taxon>
        <taxon>Parvularculales</taxon>
        <taxon>Parvularculaceae</taxon>
        <taxon>Amphiplicatus</taxon>
    </lineage>
</organism>
<feature type="domain" description="PilZ" evidence="2">
    <location>
        <begin position="121"/>
        <end position="195"/>
    </location>
</feature>
<keyword evidence="4" id="KW-1185">Reference proteome</keyword>
<dbReference type="Gene3D" id="2.40.10.220">
    <property type="entry name" value="predicted glycosyltransferase like domains"/>
    <property type="match status" value="2"/>
</dbReference>
<feature type="region of interest" description="Disordered" evidence="1">
    <location>
        <begin position="1"/>
        <end position="22"/>
    </location>
</feature>
<proteinExistence type="predicted"/>
<dbReference type="SUPFAM" id="SSF141371">
    <property type="entry name" value="PilZ domain-like"/>
    <property type="match status" value="2"/>
</dbReference>
<dbReference type="InterPro" id="IPR009875">
    <property type="entry name" value="PilZ_domain"/>
</dbReference>
<evidence type="ECO:0000313" key="4">
    <source>
        <dbReference type="Proteomes" id="UP000198346"/>
    </source>
</evidence>
<evidence type="ECO:0000259" key="2">
    <source>
        <dbReference type="Pfam" id="PF07238"/>
    </source>
</evidence>
<name>A0A239PP32_9PROT</name>
<dbReference type="Proteomes" id="UP000198346">
    <property type="component" value="Unassembled WGS sequence"/>
</dbReference>